<name>A0A2Z7CRR0_9LAMI</name>
<gene>
    <name evidence="2" type="ORF">F511_07303</name>
</gene>
<evidence type="ECO:0000313" key="3">
    <source>
        <dbReference type="Proteomes" id="UP000250235"/>
    </source>
</evidence>
<dbReference type="AlphaFoldDB" id="A0A2Z7CRR0"/>
<accession>A0A2Z7CRR0</accession>
<protein>
    <submittedName>
        <fullName evidence="2">Uncharacterized protein</fullName>
    </submittedName>
</protein>
<proteinExistence type="predicted"/>
<organism evidence="2 3">
    <name type="scientific">Dorcoceras hygrometricum</name>
    <dbReference type="NCBI Taxonomy" id="472368"/>
    <lineage>
        <taxon>Eukaryota</taxon>
        <taxon>Viridiplantae</taxon>
        <taxon>Streptophyta</taxon>
        <taxon>Embryophyta</taxon>
        <taxon>Tracheophyta</taxon>
        <taxon>Spermatophyta</taxon>
        <taxon>Magnoliopsida</taxon>
        <taxon>eudicotyledons</taxon>
        <taxon>Gunneridae</taxon>
        <taxon>Pentapetalae</taxon>
        <taxon>asterids</taxon>
        <taxon>lamiids</taxon>
        <taxon>Lamiales</taxon>
        <taxon>Gesneriaceae</taxon>
        <taxon>Didymocarpoideae</taxon>
        <taxon>Trichosporeae</taxon>
        <taxon>Loxocarpinae</taxon>
        <taxon>Dorcoceras</taxon>
    </lineage>
</organism>
<sequence length="264" mass="28841">MSWSEKLTRRDLPLPAQEYDPTAFLNSMSAKCFNAQDLIREDLLCHFGCSRKGIEVEGDLGIAFTSLSAAHPIYSLGLSNYCSSCATDTIMKAQLLKAYKKQESGATKSPSTPPKERAKEKRKMSSSGGDKRPRKKTPSVVNFAPEVDLPVVSSASDQAITEALAANFMQALLCGGELSRVSNALEIARSSRRSLDEVMIQHDKPMREIEEGIIFEQGFNGCLAQFRANGYSETEHPTPFLSVLKALEDLPEEGEVGSSSAPEK</sequence>
<reference evidence="2 3" key="1">
    <citation type="journal article" date="2015" name="Proc. Natl. Acad. Sci. U.S.A.">
        <title>The resurrection genome of Boea hygrometrica: A blueprint for survival of dehydration.</title>
        <authorList>
            <person name="Xiao L."/>
            <person name="Yang G."/>
            <person name="Zhang L."/>
            <person name="Yang X."/>
            <person name="Zhao S."/>
            <person name="Ji Z."/>
            <person name="Zhou Q."/>
            <person name="Hu M."/>
            <person name="Wang Y."/>
            <person name="Chen M."/>
            <person name="Xu Y."/>
            <person name="Jin H."/>
            <person name="Xiao X."/>
            <person name="Hu G."/>
            <person name="Bao F."/>
            <person name="Hu Y."/>
            <person name="Wan P."/>
            <person name="Li L."/>
            <person name="Deng X."/>
            <person name="Kuang T."/>
            <person name="Xiang C."/>
            <person name="Zhu J.K."/>
            <person name="Oliver M.J."/>
            <person name="He Y."/>
        </authorList>
    </citation>
    <scope>NUCLEOTIDE SEQUENCE [LARGE SCALE GENOMIC DNA]</scope>
    <source>
        <strain evidence="3">cv. XS01</strain>
    </source>
</reference>
<evidence type="ECO:0000256" key="1">
    <source>
        <dbReference type="SAM" id="MobiDB-lite"/>
    </source>
</evidence>
<dbReference type="EMBL" id="KQ992981">
    <property type="protein sequence ID" value="KZV49752.1"/>
    <property type="molecule type" value="Genomic_DNA"/>
</dbReference>
<dbReference type="Proteomes" id="UP000250235">
    <property type="component" value="Unassembled WGS sequence"/>
</dbReference>
<evidence type="ECO:0000313" key="2">
    <source>
        <dbReference type="EMBL" id="KZV49752.1"/>
    </source>
</evidence>
<feature type="region of interest" description="Disordered" evidence="1">
    <location>
        <begin position="101"/>
        <end position="140"/>
    </location>
</feature>
<keyword evidence="3" id="KW-1185">Reference proteome</keyword>